<feature type="compositionally biased region" description="Low complexity" evidence="2">
    <location>
        <begin position="82"/>
        <end position="94"/>
    </location>
</feature>
<dbReference type="InterPro" id="IPR050922">
    <property type="entry name" value="LytR/CpsA/Psr_CW_biosynth"/>
</dbReference>
<dbReference type="PANTHER" id="PTHR33392:SF6">
    <property type="entry name" value="POLYISOPRENYL-TEICHOIC ACID--PEPTIDOGLYCAN TEICHOIC ACID TRANSFERASE TAGU"/>
    <property type="match status" value="1"/>
</dbReference>
<feature type="compositionally biased region" description="Low complexity" evidence="2">
    <location>
        <begin position="406"/>
        <end position="428"/>
    </location>
</feature>
<protein>
    <submittedName>
        <fullName evidence="5">LCP family protein</fullName>
    </submittedName>
</protein>
<feature type="compositionally biased region" description="Polar residues" evidence="2">
    <location>
        <begin position="959"/>
        <end position="976"/>
    </location>
</feature>
<dbReference type="PANTHER" id="PTHR33392">
    <property type="entry name" value="POLYISOPRENYL-TEICHOIC ACID--PEPTIDOGLYCAN TEICHOIC ACID TRANSFERASE TAGU"/>
    <property type="match status" value="1"/>
</dbReference>
<feature type="transmembrane region" description="Helical" evidence="3">
    <location>
        <begin position="486"/>
        <end position="506"/>
    </location>
</feature>
<evidence type="ECO:0000256" key="1">
    <source>
        <dbReference type="ARBA" id="ARBA00006068"/>
    </source>
</evidence>
<feature type="transmembrane region" description="Helical" evidence="3">
    <location>
        <begin position="518"/>
        <end position="537"/>
    </location>
</feature>
<feature type="compositionally biased region" description="Basic and acidic residues" evidence="2">
    <location>
        <begin position="138"/>
        <end position="154"/>
    </location>
</feature>
<feature type="compositionally biased region" description="Pro residues" evidence="2">
    <location>
        <begin position="894"/>
        <end position="906"/>
    </location>
</feature>
<dbReference type="Gene3D" id="3.40.630.190">
    <property type="entry name" value="LCP protein"/>
    <property type="match status" value="1"/>
</dbReference>
<keyword evidence="3" id="KW-0812">Transmembrane</keyword>
<feature type="transmembrane region" description="Helical" evidence="3">
    <location>
        <begin position="458"/>
        <end position="479"/>
    </location>
</feature>
<sequence length="986" mass="100052">MDERPQEGSRPTGPDRPRRPGPPERARRDDRPHLRDEARRGTPPRDRGETPPPPARGGATPPPGPAGPPAPQSGRPGDRRPPQSGRPPQEQPSGPRRRPGPPAPGAPRPPAGDPRPGTGPAARPGGRPPGPPDGAGRPAEDESWLPRREREARAAARRAAAWSSRSPREETPGRGGHSDSRPTDIRSIRATRRGIGDTVKVPGRPDTAAEHRRHRASEPDAPPEERDRAARLSGELPIVPRRPGGPDSGGAVPGGAGASAPTGSRPDAPSRPGGPAVPSGPGRSRPGQAGPGPLPPGGARRPGETRPGAPDPRSGGRPEGGPQAVPGRSTATGQPGGATAPPAGARSSGAARPDGAAPGRPDTGRPDGPQGRPADTRPAGPGGSAPEAPRDTARSAPPRPPHTGLAAGAAAGTAAAGSAAGGSAATARGGRGEAREGNTALSPAAGGSAAPDPARRTLAAALGLTAASTVVPGSGHLALRRRRTGGLILGTVVAIVVGLAALVLLARRSTLLQNLLSTTTLTVIAGALVVAGIAWIAQVARTYALARPRGMPLGQKILGAGTAALLCLTVAVPFGYGVELLNSQRGLLNSLFQGGGTSAAEALGKPRLNVLLLGSDAGDDRTGTRTDTMMVASIDTGSGRTTLFSLPRNIQRAEFPPGSTAAEKFPNGFHDPSQPLSGDYLLNAIYAYAEQHPEIAPSGPTSSPGINLLQSSIAYMTGLPLDYYLEVNMAGFSSMIDAVGGVTVNVGPEPIPVGGVTAFGRHVTPDRYISPGVQTLGGEDALWFARSRRDGTDYQRMGRQRCLIQAVISQTTATELISRFQSIAAVTRDNVATDMPQQVLPALAVLADEGFRLESVAFDPSLPDPNSSTGYFVTADPDVSYMREVVRNAIADPVPEPAPGSAPAPAVPTTQPSPSTESSRSSSASASPTPDPAAALPQSVEESCAATGAADVPAGGEPGTSQDPSATGSTGVSGSDQVDGLRPDQN</sequence>
<gene>
    <name evidence="5" type="ORF">WG925_17820</name>
</gene>
<feature type="compositionally biased region" description="Low complexity" evidence="2">
    <location>
        <begin position="329"/>
        <end position="373"/>
    </location>
</feature>
<dbReference type="Pfam" id="PF03816">
    <property type="entry name" value="LytR_cpsA_psr"/>
    <property type="match status" value="1"/>
</dbReference>
<feature type="domain" description="Cell envelope-related transcriptional attenuator" evidence="4">
    <location>
        <begin position="625"/>
        <end position="811"/>
    </location>
</feature>
<feature type="compositionally biased region" description="Basic and acidic residues" evidence="2">
    <location>
        <begin position="166"/>
        <end position="187"/>
    </location>
</feature>
<dbReference type="EMBL" id="JBBPIX010000009">
    <property type="protein sequence ID" value="MEK6465605.1"/>
    <property type="molecule type" value="Genomic_DNA"/>
</dbReference>
<dbReference type="NCBIfam" id="TIGR00350">
    <property type="entry name" value="lytR_cpsA_psr"/>
    <property type="match status" value="1"/>
</dbReference>
<name>A0ABU9AGQ3_PSEA5</name>
<feature type="compositionally biased region" description="Low complexity" evidence="2">
    <location>
        <begin position="114"/>
        <end position="125"/>
    </location>
</feature>
<feature type="transmembrane region" description="Helical" evidence="3">
    <location>
        <begin position="557"/>
        <end position="576"/>
    </location>
</feature>
<reference evidence="5 6" key="1">
    <citation type="submission" date="2024-03" db="EMBL/GenBank/DDBJ databases">
        <title>Draft genome sequence of Pseudonocardia carboxydivorans JCM 14827.</title>
        <authorList>
            <person name="Duangmal K."/>
        </authorList>
    </citation>
    <scope>NUCLEOTIDE SEQUENCE [LARGE SCALE GENOMIC DNA]</scope>
    <source>
        <strain evidence="5 6">JCM 14827</strain>
    </source>
</reference>
<keyword evidence="3" id="KW-0472">Membrane</keyword>
<evidence type="ECO:0000259" key="4">
    <source>
        <dbReference type="Pfam" id="PF03816"/>
    </source>
</evidence>
<comment type="caution">
    <text evidence="5">The sequence shown here is derived from an EMBL/GenBank/DDBJ whole genome shotgun (WGS) entry which is preliminary data.</text>
</comment>
<proteinExistence type="inferred from homology"/>
<keyword evidence="3" id="KW-1133">Transmembrane helix</keyword>
<feature type="region of interest" description="Disordered" evidence="2">
    <location>
        <begin position="1"/>
        <end position="452"/>
    </location>
</feature>
<evidence type="ECO:0000256" key="3">
    <source>
        <dbReference type="SAM" id="Phobius"/>
    </source>
</evidence>
<feature type="compositionally biased region" description="Low complexity" evidence="2">
    <location>
        <begin position="907"/>
        <end position="937"/>
    </location>
</feature>
<keyword evidence="6" id="KW-1185">Reference proteome</keyword>
<evidence type="ECO:0000256" key="2">
    <source>
        <dbReference type="SAM" id="MobiDB-lite"/>
    </source>
</evidence>
<feature type="region of interest" description="Disordered" evidence="2">
    <location>
        <begin position="892"/>
        <end position="986"/>
    </location>
</feature>
<feature type="compositionally biased region" description="Pro residues" evidence="2">
    <location>
        <begin position="50"/>
        <end position="71"/>
    </location>
</feature>
<feature type="compositionally biased region" description="Low complexity" evidence="2">
    <location>
        <begin position="440"/>
        <end position="452"/>
    </location>
</feature>
<evidence type="ECO:0000313" key="5">
    <source>
        <dbReference type="EMBL" id="MEK6465605.1"/>
    </source>
</evidence>
<evidence type="ECO:0000313" key="6">
    <source>
        <dbReference type="Proteomes" id="UP001367513"/>
    </source>
</evidence>
<comment type="similarity">
    <text evidence="1">Belongs to the LytR/CpsA/Psr (LCP) family.</text>
</comment>
<dbReference type="RefSeq" id="WP_346864672.1">
    <property type="nucleotide sequence ID" value="NZ_JBBPIX010000009.1"/>
</dbReference>
<organism evidence="5 6">
    <name type="scientific">Pseudonocardia alni subsp. carboxydivorans</name>
    <dbReference type="NCBI Taxonomy" id="415010"/>
    <lineage>
        <taxon>Bacteria</taxon>
        <taxon>Bacillati</taxon>
        <taxon>Actinomycetota</taxon>
        <taxon>Actinomycetes</taxon>
        <taxon>Pseudonocardiales</taxon>
        <taxon>Pseudonocardiaceae</taxon>
        <taxon>Pseudonocardia</taxon>
    </lineage>
</organism>
<feature type="compositionally biased region" description="Pro residues" evidence="2">
    <location>
        <begin position="100"/>
        <end position="113"/>
    </location>
</feature>
<accession>A0ABU9AGQ3</accession>
<feature type="compositionally biased region" description="Basic and acidic residues" evidence="2">
    <location>
        <begin position="1"/>
        <end position="49"/>
    </location>
</feature>
<dbReference type="InterPro" id="IPR004474">
    <property type="entry name" value="LytR_CpsA_psr"/>
</dbReference>
<feature type="compositionally biased region" description="Gly residues" evidence="2">
    <location>
        <begin position="246"/>
        <end position="257"/>
    </location>
</feature>
<dbReference type="Proteomes" id="UP001367513">
    <property type="component" value="Unassembled WGS sequence"/>
</dbReference>